<dbReference type="Proteomes" id="UP000297966">
    <property type="component" value="Unassembled WGS sequence"/>
</dbReference>
<accession>A0A4Y9M0R3</accession>
<evidence type="ECO:0000313" key="2">
    <source>
        <dbReference type="Proteomes" id="UP000297966"/>
    </source>
</evidence>
<name>A0A4Y9M0R3_9BRAD</name>
<proteinExistence type="predicted"/>
<gene>
    <name evidence="1" type="ORF">E4K65_11180</name>
</gene>
<comment type="caution">
    <text evidence="1">The sequence shown here is derived from an EMBL/GenBank/DDBJ whole genome shotgun (WGS) entry which is preliminary data.</text>
</comment>
<dbReference type="InterPro" id="IPR018988">
    <property type="entry name" value="DUF2000"/>
</dbReference>
<dbReference type="SUPFAM" id="SSF102462">
    <property type="entry name" value="Peptidyl-tRNA hydrolase II"/>
    <property type="match status" value="1"/>
</dbReference>
<dbReference type="Pfam" id="PF09391">
    <property type="entry name" value="DUF2000"/>
    <property type="match status" value="1"/>
</dbReference>
<evidence type="ECO:0000313" key="1">
    <source>
        <dbReference type="EMBL" id="TFV48657.1"/>
    </source>
</evidence>
<dbReference type="EMBL" id="SPQT01000004">
    <property type="protein sequence ID" value="TFV48657.1"/>
    <property type="molecule type" value="Genomic_DNA"/>
</dbReference>
<sequence>METCMQFDTKIAVVIRSDLQAWQKLNVAAFLTSGIAAAFSECIGEPYEDASGTKYHALIGQPILIYGADGPALSRALDRALTRNVVPAVYTEDMFKTTHDAANREVVKAVPRADLNLVGIAVRAERKVIDKIVDGLKFHS</sequence>
<dbReference type="OrthoDB" id="1684239at2"/>
<organism evidence="1 2">
    <name type="scientific">Bradyrhizobium niftali</name>
    <dbReference type="NCBI Taxonomy" id="2560055"/>
    <lineage>
        <taxon>Bacteria</taxon>
        <taxon>Pseudomonadati</taxon>
        <taxon>Pseudomonadota</taxon>
        <taxon>Alphaproteobacteria</taxon>
        <taxon>Hyphomicrobiales</taxon>
        <taxon>Nitrobacteraceae</taxon>
        <taxon>Bradyrhizobium</taxon>
    </lineage>
</organism>
<protein>
    <submittedName>
        <fullName evidence="1">DUF2000 family protein</fullName>
    </submittedName>
</protein>
<keyword evidence="2" id="KW-1185">Reference proteome</keyword>
<dbReference type="InterPro" id="IPR023476">
    <property type="entry name" value="Pep_tRNA_hydro_II_dom_sf"/>
</dbReference>
<reference evidence="1 2" key="1">
    <citation type="submission" date="2019-03" db="EMBL/GenBank/DDBJ databases">
        <title>Bradyrhizobium diversity isolated from nodules of Chamaecrista fasciculata.</title>
        <authorList>
            <person name="Klepa M.S."/>
            <person name="Urquiaga M.O."/>
            <person name="Hungria M."/>
            <person name="Delamuta J.R."/>
        </authorList>
    </citation>
    <scope>NUCLEOTIDE SEQUENCE [LARGE SCALE GENOMIC DNA]</scope>
    <source>
        <strain evidence="1 2">CNPSo 3448</strain>
    </source>
</reference>
<dbReference type="Gene3D" id="3.40.1490.10">
    <property type="entry name" value="Bit1"/>
    <property type="match status" value="1"/>
</dbReference>
<dbReference type="AlphaFoldDB" id="A0A4Y9M0R3"/>